<dbReference type="AlphaFoldDB" id="A0A0W4ZBV9"/>
<dbReference type="RefSeq" id="XP_018227858.1">
    <property type="nucleotide sequence ID" value="XM_018375910.1"/>
</dbReference>
<evidence type="ECO:0000256" key="3">
    <source>
        <dbReference type="ARBA" id="ARBA00023127"/>
    </source>
</evidence>
<dbReference type="GeneID" id="28942165"/>
<reference evidence="10" key="1">
    <citation type="journal article" date="2016" name="Nat. Commun.">
        <title>Genome analysis of three Pneumocystis species reveals adaptation mechanisms to life exclusively in mammalian hosts.</title>
        <authorList>
            <person name="Ma L."/>
            <person name="Chen Z."/>
            <person name="Huang D.W."/>
            <person name="Kutty G."/>
            <person name="Ishihara M."/>
            <person name="Wang H."/>
            <person name="Abouelleil A."/>
            <person name="Bishop L."/>
            <person name="Davey E."/>
            <person name="Deng R."/>
            <person name="Deng X."/>
            <person name="Fan L."/>
            <person name="Fantoni G."/>
            <person name="Fitzgerald M."/>
            <person name="Gogineni E."/>
            <person name="Goldberg J.M."/>
            <person name="Handley G."/>
            <person name="Hu X."/>
            <person name="Huber C."/>
            <person name="Jiao X."/>
            <person name="Jones K."/>
            <person name="Levin J.Z."/>
            <person name="Liu Y."/>
            <person name="Macdonald P."/>
            <person name="Melnikov A."/>
            <person name="Raley C."/>
            <person name="Sassi M."/>
            <person name="Sherman B.T."/>
            <person name="Song X."/>
            <person name="Sykes S."/>
            <person name="Tran B."/>
            <person name="Walsh L."/>
            <person name="Xia Y."/>
            <person name="Yang J."/>
            <person name="Young S."/>
            <person name="Zeng Q."/>
            <person name="Zheng X."/>
            <person name="Stephens R."/>
            <person name="Nusbaum C."/>
            <person name="Birren B.W."/>
            <person name="Azadi P."/>
            <person name="Lempicki R.A."/>
            <person name="Cuomo C.A."/>
            <person name="Kovacs J.A."/>
        </authorList>
    </citation>
    <scope>NUCLEOTIDE SEQUENCE [LARGE SCALE GENOMIC DNA]</scope>
    <source>
        <strain evidence="10">RU7</strain>
    </source>
</reference>
<sequence>MPSQAVKRRFSVDRYAKTSIAKHKAYTPLSPVSGAQIEGVEKQWGDNQEEERGLGVVEGEYMEEIEEYMKKMEKETQAHPEMMDLQPELEWYMRPYLIDFIIEVHAGFRLQATTLYLTVNLIDRYTSKRIVFKKHYQLLGCSALWIAAKFEEPKDRVPTLKELCTMCCDSYREEMFVQMESHIIKTLDWMIGHPTTIAFLQMKVMQSSFSEKVVLLARFFTELALFHRDLICLSSVIAEASLFLAQSILQPKKHYLIPSSEVLSCIHKLQRHLNDVSNVLFKKYSHIGVKKIISNYLASISLRQGFLQNDSPHTPPHHKHRQHSQFHLCINTNNHAPDSVADQLKNIQENENGLPTPPADDNQRTHYVDASPMVT</sequence>
<dbReference type="OrthoDB" id="5590282at2759"/>
<dbReference type="SUPFAM" id="SSF47954">
    <property type="entry name" value="Cyclin-like"/>
    <property type="match status" value="2"/>
</dbReference>
<feature type="domain" description="Cyclin C-terminal" evidence="8">
    <location>
        <begin position="194"/>
        <end position="296"/>
    </location>
</feature>
<dbReference type="SMART" id="SM01332">
    <property type="entry name" value="Cyclin_C"/>
    <property type="match status" value="1"/>
</dbReference>
<comment type="caution">
    <text evidence="9">The sequence shown here is derived from an EMBL/GenBank/DDBJ whole genome shotgun (WGS) entry which is preliminary data.</text>
</comment>
<dbReference type="Proteomes" id="UP000053447">
    <property type="component" value="Unassembled WGS sequence"/>
</dbReference>
<dbReference type="CDD" id="cd20537">
    <property type="entry name" value="CYCLIN_CCNO-like_rpt2"/>
    <property type="match status" value="1"/>
</dbReference>
<dbReference type="PANTHER" id="PTHR10177">
    <property type="entry name" value="CYCLINS"/>
    <property type="match status" value="1"/>
</dbReference>
<gene>
    <name evidence="9" type="ORF">T551_03647</name>
</gene>
<evidence type="ECO:0000259" key="8">
    <source>
        <dbReference type="SMART" id="SM01332"/>
    </source>
</evidence>
<evidence type="ECO:0000259" key="7">
    <source>
        <dbReference type="SMART" id="SM00385"/>
    </source>
</evidence>
<dbReference type="STRING" id="1408657.A0A0W4ZBV9"/>
<dbReference type="Pfam" id="PF00134">
    <property type="entry name" value="Cyclin_N"/>
    <property type="match status" value="1"/>
</dbReference>
<evidence type="ECO:0000313" key="9">
    <source>
        <dbReference type="EMBL" id="KTW25811.1"/>
    </source>
</evidence>
<evidence type="ECO:0000256" key="5">
    <source>
        <dbReference type="RuleBase" id="RU000383"/>
    </source>
</evidence>
<dbReference type="EMBL" id="LFWA01000020">
    <property type="protein sequence ID" value="KTW25811.1"/>
    <property type="molecule type" value="Genomic_DNA"/>
</dbReference>
<dbReference type="InterPro" id="IPR048258">
    <property type="entry name" value="Cyclins_cyclin-box"/>
</dbReference>
<comment type="similarity">
    <text evidence="1 5">Belongs to the cyclin family.</text>
</comment>
<evidence type="ECO:0000256" key="2">
    <source>
        <dbReference type="ARBA" id="ARBA00022618"/>
    </source>
</evidence>
<dbReference type="SMART" id="SM00385">
    <property type="entry name" value="CYCLIN"/>
    <property type="match status" value="2"/>
</dbReference>
<keyword evidence="4" id="KW-0131">Cell cycle</keyword>
<dbReference type="GO" id="GO:0051301">
    <property type="term" value="P:cell division"/>
    <property type="evidence" value="ECO:0007669"/>
    <property type="project" value="UniProtKB-KW"/>
</dbReference>
<keyword evidence="2" id="KW-0132">Cell division</keyword>
<dbReference type="InterPro" id="IPR036915">
    <property type="entry name" value="Cyclin-like_sf"/>
</dbReference>
<dbReference type="GO" id="GO:0044843">
    <property type="term" value="P:cell cycle G1/S phase transition"/>
    <property type="evidence" value="ECO:0007669"/>
    <property type="project" value="UniProtKB-ARBA"/>
</dbReference>
<dbReference type="VEuPathDB" id="FungiDB:T551_03647"/>
<dbReference type="eggNOG" id="KOG0653">
    <property type="taxonomic scope" value="Eukaryota"/>
</dbReference>
<dbReference type="GO" id="GO:0051726">
    <property type="term" value="P:regulation of cell cycle"/>
    <property type="evidence" value="ECO:0007669"/>
    <property type="project" value="UniProtKB-ARBA"/>
</dbReference>
<evidence type="ECO:0000313" key="10">
    <source>
        <dbReference type="Proteomes" id="UP000053447"/>
    </source>
</evidence>
<organism evidence="9 10">
    <name type="scientific">Pneumocystis jirovecii (strain RU7)</name>
    <name type="common">Human pneumocystis pneumonia agent</name>
    <dbReference type="NCBI Taxonomy" id="1408657"/>
    <lineage>
        <taxon>Eukaryota</taxon>
        <taxon>Fungi</taxon>
        <taxon>Dikarya</taxon>
        <taxon>Ascomycota</taxon>
        <taxon>Taphrinomycotina</taxon>
        <taxon>Pneumocystomycetes</taxon>
        <taxon>Pneumocystaceae</taxon>
        <taxon>Pneumocystis</taxon>
    </lineage>
</organism>
<dbReference type="FunFam" id="1.10.472.10:FF:000010">
    <property type="entry name" value="G1/S-specific cyclin Cln1"/>
    <property type="match status" value="1"/>
</dbReference>
<feature type="domain" description="Cyclin-like" evidence="7">
    <location>
        <begin position="198"/>
        <end position="282"/>
    </location>
</feature>
<protein>
    <submittedName>
        <fullName evidence="9">Uncharacterized protein</fullName>
    </submittedName>
</protein>
<evidence type="ECO:0000256" key="1">
    <source>
        <dbReference type="ARBA" id="ARBA00008742"/>
    </source>
</evidence>
<dbReference type="Gene3D" id="1.10.472.10">
    <property type="entry name" value="Cyclin-like"/>
    <property type="match status" value="2"/>
</dbReference>
<feature type="domain" description="Cyclin-like" evidence="7">
    <location>
        <begin position="99"/>
        <end position="185"/>
    </location>
</feature>
<dbReference type="CDD" id="cd20559">
    <property type="entry name" value="CYCLIN_ScCLN_like"/>
    <property type="match status" value="1"/>
</dbReference>
<name>A0A0W4ZBV9_PNEJ7</name>
<dbReference type="PROSITE" id="PS00292">
    <property type="entry name" value="CYCLINS"/>
    <property type="match status" value="1"/>
</dbReference>
<dbReference type="InterPro" id="IPR006671">
    <property type="entry name" value="Cyclin_N"/>
</dbReference>
<accession>A0A0W4ZBV9</accession>
<dbReference type="InterPro" id="IPR039361">
    <property type="entry name" value="Cyclin"/>
</dbReference>
<feature type="region of interest" description="Disordered" evidence="6">
    <location>
        <begin position="349"/>
        <end position="375"/>
    </location>
</feature>
<evidence type="ECO:0000256" key="6">
    <source>
        <dbReference type="SAM" id="MobiDB-lite"/>
    </source>
</evidence>
<dbReference type="Pfam" id="PF02984">
    <property type="entry name" value="Cyclin_C"/>
    <property type="match status" value="1"/>
</dbReference>
<keyword evidence="3 5" id="KW-0195">Cyclin</keyword>
<evidence type="ECO:0000256" key="4">
    <source>
        <dbReference type="ARBA" id="ARBA00023306"/>
    </source>
</evidence>
<keyword evidence="10" id="KW-1185">Reference proteome</keyword>
<dbReference type="GO" id="GO:0016538">
    <property type="term" value="F:cyclin-dependent protein serine/threonine kinase regulator activity"/>
    <property type="evidence" value="ECO:0007669"/>
    <property type="project" value="UniProtKB-ARBA"/>
</dbReference>
<dbReference type="InterPro" id="IPR004367">
    <property type="entry name" value="Cyclin_C-dom"/>
</dbReference>
<proteinExistence type="inferred from homology"/>
<dbReference type="InterPro" id="IPR013763">
    <property type="entry name" value="Cyclin-like_dom"/>
</dbReference>